<comment type="caution">
    <text evidence="2">The sequence shown here is derived from an EMBL/GenBank/DDBJ whole genome shotgun (WGS) entry which is preliminary data.</text>
</comment>
<dbReference type="RefSeq" id="WP_160363296.1">
    <property type="nucleotide sequence ID" value="NZ_JACEIB010000003.1"/>
</dbReference>
<gene>
    <name evidence="2" type="ORF">HZF05_05090</name>
</gene>
<sequence>MMLFADRDVVGLVVGGSPEPRHAREVAAPNVIAHRARAVEQAGNEQFETITVTQTLREPTKYFLAEDDLGQDEGVDRPTWRCGPSHR</sequence>
<protein>
    <submittedName>
        <fullName evidence="2">Uncharacterized protein</fullName>
    </submittedName>
</protein>
<proteinExistence type="predicted"/>
<keyword evidence="3" id="KW-1185">Reference proteome</keyword>
<evidence type="ECO:0000313" key="2">
    <source>
        <dbReference type="EMBL" id="MBA2933467.1"/>
    </source>
</evidence>
<dbReference type="EMBL" id="JACEIB010000003">
    <property type="protein sequence ID" value="MBA2933467.1"/>
    <property type="molecule type" value="Genomic_DNA"/>
</dbReference>
<feature type="region of interest" description="Disordered" evidence="1">
    <location>
        <begin position="67"/>
        <end position="87"/>
    </location>
</feature>
<dbReference type="AlphaFoldDB" id="A0A838L325"/>
<name>A0A838L325_9SPHN</name>
<organism evidence="2 3">
    <name type="scientific">Sphingomonas chungangi</name>
    <dbReference type="NCBI Taxonomy" id="2683589"/>
    <lineage>
        <taxon>Bacteria</taxon>
        <taxon>Pseudomonadati</taxon>
        <taxon>Pseudomonadota</taxon>
        <taxon>Alphaproteobacteria</taxon>
        <taxon>Sphingomonadales</taxon>
        <taxon>Sphingomonadaceae</taxon>
        <taxon>Sphingomonas</taxon>
    </lineage>
</organism>
<dbReference type="Proteomes" id="UP000570166">
    <property type="component" value="Unassembled WGS sequence"/>
</dbReference>
<evidence type="ECO:0000256" key="1">
    <source>
        <dbReference type="SAM" id="MobiDB-lite"/>
    </source>
</evidence>
<accession>A0A838L325</accession>
<reference evidence="2 3" key="1">
    <citation type="submission" date="2020-07" db="EMBL/GenBank/DDBJ databases">
        <authorList>
            <person name="Sun Q."/>
        </authorList>
    </citation>
    <scope>NUCLEOTIDE SEQUENCE [LARGE SCALE GENOMIC DNA]</scope>
    <source>
        <strain evidence="2 3">CGMCC 1.13654</strain>
    </source>
</reference>
<evidence type="ECO:0000313" key="3">
    <source>
        <dbReference type="Proteomes" id="UP000570166"/>
    </source>
</evidence>